<evidence type="ECO:0000313" key="2">
    <source>
        <dbReference type="Proteomes" id="UP001589575"/>
    </source>
</evidence>
<name>A0ABV5FZC7_9MICC</name>
<sequence length="45" mass="4782">MSRLKVGGFGLGPMSGVLWHGHYASAFTRSSRYPLSSDLLATAAQ</sequence>
<organism evidence="1 2">
    <name type="scientific">Citricoccus parietis</name>
    <dbReference type="NCBI Taxonomy" id="592307"/>
    <lineage>
        <taxon>Bacteria</taxon>
        <taxon>Bacillati</taxon>
        <taxon>Actinomycetota</taxon>
        <taxon>Actinomycetes</taxon>
        <taxon>Micrococcales</taxon>
        <taxon>Micrococcaceae</taxon>
        <taxon>Citricoccus</taxon>
    </lineage>
</organism>
<reference evidence="1 2" key="1">
    <citation type="submission" date="2024-09" db="EMBL/GenBank/DDBJ databases">
        <authorList>
            <person name="Sun Q."/>
            <person name="Mori K."/>
        </authorList>
    </citation>
    <scope>NUCLEOTIDE SEQUENCE [LARGE SCALE GENOMIC DNA]</scope>
    <source>
        <strain evidence="1 2">CCM 7609</strain>
    </source>
</reference>
<protein>
    <recommendedName>
        <fullName evidence="3">Aldo/keto reductase</fullName>
    </recommendedName>
</protein>
<evidence type="ECO:0008006" key="3">
    <source>
        <dbReference type="Google" id="ProtNLM"/>
    </source>
</evidence>
<evidence type="ECO:0000313" key="1">
    <source>
        <dbReference type="EMBL" id="MFB9072045.1"/>
    </source>
</evidence>
<dbReference type="Proteomes" id="UP001589575">
    <property type="component" value="Unassembled WGS sequence"/>
</dbReference>
<accession>A0ABV5FZC7</accession>
<keyword evidence="2" id="KW-1185">Reference proteome</keyword>
<proteinExistence type="predicted"/>
<comment type="caution">
    <text evidence="1">The sequence shown here is derived from an EMBL/GenBank/DDBJ whole genome shotgun (WGS) entry which is preliminary data.</text>
</comment>
<dbReference type="EMBL" id="JBHMFI010000001">
    <property type="protein sequence ID" value="MFB9072045.1"/>
    <property type="molecule type" value="Genomic_DNA"/>
</dbReference>
<gene>
    <name evidence="1" type="ORF">ACFFX0_12855</name>
</gene>